<dbReference type="Pfam" id="PF00023">
    <property type="entry name" value="Ank"/>
    <property type="match status" value="1"/>
</dbReference>
<evidence type="ECO:0000256" key="3">
    <source>
        <dbReference type="PROSITE-ProRule" id="PRU00023"/>
    </source>
</evidence>
<dbReference type="InterPro" id="IPR002110">
    <property type="entry name" value="Ankyrin_rpt"/>
</dbReference>
<sequence>MPRAEQQQDEDGDDRRAVERRRVEYLRRHREKIQQRYRLEAERRGEEGEVDAAAMRARRDEIRNAKRAEKGNKGGGDASISTRSVHVPGIYARLDDLRGEELQLLANRCKKSDALSLSQMQLNPIGKYHTRFIKDAYPIAGSQLKLEKEREMEIAAKRKLLLAGALSIGRKSLSSVEMDGGVLGVGLERAHGRSKLEQYFGKLRTSLTSKQDKVRQTEDERQIRLCEVQHREGMEQFWRLMHAAPKCEVIAWLTFHSFLDVNIPVSFVSSGSANEIVVREDRTLGVTPLMAACRSLCVELVRCLLEQGAVVWLATANGDTALHFLWRDWLLGATDTMKDVAELLLRSQRLQDIIAALIAQGIDINATNAFGETALQFCARYGLRDCAKLLLEHGADAFSRDRKGHSAVDYARDNHYESLYQLLLHYNSIKRVDAREKERTEANTLLNRKRGALTASWSQTPESFFTKLKVEQARAGHLRNQFVDCRGQVIVCTDEDE</sequence>
<dbReference type="EMBL" id="ANJA01001494">
    <property type="protein sequence ID" value="ETO76896.1"/>
    <property type="molecule type" value="Genomic_DNA"/>
</dbReference>
<dbReference type="PROSITE" id="PS50297">
    <property type="entry name" value="ANK_REP_REGION"/>
    <property type="match status" value="1"/>
</dbReference>
<feature type="region of interest" description="Disordered" evidence="4">
    <location>
        <begin position="62"/>
        <end position="82"/>
    </location>
</feature>
<dbReference type="Proteomes" id="UP000028582">
    <property type="component" value="Unassembled WGS sequence"/>
</dbReference>
<evidence type="ECO:0000313" key="5">
    <source>
        <dbReference type="EMBL" id="ETO76896.1"/>
    </source>
</evidence>
<dbReference type="PROSITE" id="PS50088">
    <property type="entry name" value="ANK_REPEAT"/>
    <property type="match status" value="1"/>
</dbReference>
<evidence type="ECO:0000313" key="6">
    <source>
        <dbReference type="Proteomes" id="UP000028582"/>
    </source>
</evidence>
<feature type="region of interest" description="Disordered" evidence="4">
    <location>
        <begin position="1"/>
        <end position="21"/>
    </location>
</feature>
<gene>
    <name evidence="5" type="ORF">F444_07784</name>
</gene>
<dbReference type="PANTHER" id="PTHR24171">
    <property type="entry name" value="ANKYRIN REPEAT DOMAIN-CONTAINING PROTEIN 39-RELATED"/>
    <property type="match status" value="1"/>
</dbReference>
<feature type="repeat" description="ANK" evidence="3">
    <location>
        <begin position="370"/>
        <end position="402"/>
    </location>
</feature>
<evidence type="ECO:0000256" key="4">
    <source>
        <dbReference type="SAM" id="MobiDB-lite"/>
    </source>
</evidence>
<dbReference type="Gene3D" id="1.25.40.20">
    <property type="entry name" value="Ankyrin repeat-containing domain"/>
    <property type="match status" value="2"/>
</dbReference>
<keyword evidence="2 3" id="KW-0040">ANK repeat</keyword>
<dbReference type="InterPro" id="IPR036770">
    <property type="entry name" value="Ankyrin_rpt-contain_sf"/>
</dbReference>
<keyword evidence="1" id="KW-0677">Repeat</keyword>
<accession>A0A081ADD5</accession>
<name>A0A081ADD5_PHYNI</name>
<feature type="compositionally biased region" description="Basic and acidic residues" evidence="4">
    <location>
        <begin position="62"/>
        <end position="72"/>
    </location>
</feature>
<organism evidence="5 6">
    <name type="scientific">Phytophthora nicotianae P1976</name>
    <dbReference type="NCBI Taxonomy" id="1317066"/>
    <lineage>
        <taxon>Eukaryota</taxon>
        <taxon>Sar</taxon>
        <taxon>Stramenopiles</taxon>
        <taxon>Oomycota</taxon>
        <taxon>Peronosporomycetes</taxon>
        <taxon>Peronosporales</taxon>
        <taxon>Peronosporaceae</taxon>
        <taxon>Phytophthora</taxon>
    </lineage>
</organism>
<evidence type="ECO:0000256" key="1">
    <source>
        <dbReference type="ARBA" id="ARBA00022737"/>
    </source>
</evidence>
<protein>
    <submittedName>
        <fullName evidence="5">Uncharacterized protein</fullName>
    </submittedName>
</protein>
<evidence type="ECO:0000256" key="2">
    <source>
        <dbReference type="ARBA" id="ARBA00023043"/>
    </source>
</evidence>
<dbReference type="Pfam" id="PF12796">
    <property type="entry name" value="Ank_2"/>
    <property type="match status" value="1"/>
</dbReference>
<dbReference type="SUPFAM" id="SSF48403">
    <property type="entry name" value="Ankyrin repeat"/>
    <property type="match status" value="1"/>
</dbReference>
<reference evidence="5 6" key="1">
    <citation type="submission" date="2013-11" db="EMBL/GenBank/DDBJ databases">
        <title>The Genome Sequence of Phytophthora parasitica P1976.</title>
        <authorList>
            <consortium name="The Broad Institute Genomics Platform"/>
            <person name="Russ C."/>
            <person name="Tyler B."/>
            <person name="Panabieres F."/>
            <person name="Shan W."/>
            <person name="Tripathy S."/>
            <person name="Grunwald N."/>
            <person name="Machado M."/>
            <person name="Johnson C.S."/>
            <person name="Walker B."/>
            <person name="Young S."/>
            <person name="Zeng Q."/>
            <person name="Gargeya S."/>
            <person name="Fitzgerald M."/>
            <person name="Haas B."/>
            <person name="Abouelleil A."/>
            <person name="Allen A.W."/>
            <person name="Alvarado L."/>
            <person name="Arachchi H.M."/>
            <person name="Berlin A.M."/>
            <person name="Chapman S.B."/>
            <person name="Gainer-Dewar J."/>
            <person name="Goldberg J."/>
            <person name="Griggs A."/>
            <person name="Gujja S."/>
            <person name="Hansen M."/>
            <person name="Howarth C."/>
            <person name="Imamovic A."/>
            <person name="Ireland A."/>
            <person name="Larimer J."/>
            <person name="McCowan C."/>
            <person name="Murphy C."/>
            <person name="Pearson M."/>
            <person name="Poon T.W."/>
            <person name="Priest M."/>
            <person name="Roberts A."/>
            <person name="Saif S."/>
            <person name="Shea T."/>
            <person name="Sisk P."/>
            <person name="Sykes S."/>
            <person name="Wortman J."/>
            <person name="Nusbaum C."/>
            <person name="Birren B."/>
        </authorList>
    </citation>
    <scope>NUCLEOTIDE SEQUENCE [LARGE SCALE GENOMIC DNA]</scope>
    <source>
        <strain evidence="5 6">P1976</strain>
    </source>
</reference>
<dbReference type="OrthoDB" id="194358at2759"/>
<dbReference type="AlphaFoldDB" id="A0A081ADD5"/>
<comment type="caution">
    <text evidence="5">The sequence shown here is derived from an EMBL/GenBank/DDBJ whole genome shotgun (WGS) entry which is preliminary data.</text>
</comment>
<dbReference type="SMART" id="SM00248">
    <property type="entry name" value="ANK"/>
    <property type="match status" value="3"/>
</dbReference>
<proteinExistence type="predicted"/>